<evidence type="ECO:0000256" key="1">
    <source>
        <dbReference type="SAM" id="Phobius"/>
    </source>
</evidence>
<dbReference type="InterPro" id="IPR007039">
    <property type="entry name" value="TrbC/VirB2"/>
</dbReference>
<feature type="transmembrane region" description="Helical" evidence="1">
    <location>
        <begin position="45"/>
        <end position="63"/>
    </location>
</feature>
<dbReference type="Pfam" id="PF04956">
    <property type="entry name" value="TrbC"/>
    <property type="match status" value="1"/>
</dbReference>
<evidence type="ECO:0000313" key="2">
    <source>
        <dbReference type="EMBL" id="CAB4192393.1"/>
    </source>
</evidence>
<keyword evidence="1" id="KW-0812">Transmembrane</keyword>
<protein>
    <submittedName>
        <fullName evidence="2">Conjugal transfer protein TrbC</fullName>
    </submittedName>
</protein>
<organism evidence="2">
    <name type="scientific">uncultured Caudovirales phage</name>
    <dbReference type="NCBI Taxonomy" id="2100421"/>
    <lineage>
        <taxon>Viruses</taxon>
        <taxon>Duplodnaviria</taxon>
        <taxon>Heunggongvirae</taxon>
        <taxon>Uroviricota</taxon>
        <taxon>Caudoviricetes</taxon>
        <taxon>Peduoviridae</taxon>
        <taxon>Maltschvirus</taxon>
        <taxon>Maltschvirus maltsch</taxon>
    </lineage>
</organism>
<dbReference type="EMBL" id="LR797181">
    <property type="protein sequence ID" value="CAB4192393.1"/>
    <property type="molecule type" value="Genomic_DNA"/>
</dbReference>
<gene>
    <name evidence="2" type="ORF">UFOVP1244_24</name>
</gene>
<keyword evidence="1" id="KW-0472">Membrane</keyword>
<name>A0A6J5R695_9CAUD</name>
<proteinExistence type="predicted"/>
<feature type="transmembrane region" description="Helical" evidence="1">
    <location>
        <begin position="75"/>
        <end position="101"/>
    </location>
</feature>
<accession>A0A6J5R695</accession>
<keyword evidence="1" id="KW-1133">Transmembrane helix</keyword>
<reference evidence="2" key="1">
    <citation type="submission" date="2020-05" db="EMBL/GenBank/DDBJ databases">
        <authorList>
            <person name="Chiriac C."/>
            <person name="Salcher M."/>
            <person name="Ghai R."/>
            <person name="Kavagutti S V."/>
        </authorList>
    </citation>
    <scope>NUCLEOTIDE SEQUENCE</scope>
</reference>
<sequence length="113" mass="11477">MKKFLLTSMSVALLFPSVAFAATGGGKLPWSNFLSIVRDDLTGVTAFSLAIIASVAAGITYAFSHEMSGAVKAIVIITFILSIVTGIVNIAAAFGIAGAVFTPADAMVTGGSF</sequence>